<organism evidence="2">
    <name type="scientific">viral metagenome</name>
    <dbReference type="NCBI Taxonomy" id="1070528"/>
    <lineage>
        <taxon>unclassified sequences</taxon>
        <taxon>metagenomes</taxon>
        <taxon>organismal metagenomes</taxon>
    </lineage>
</organism>
<feature type="transmembrane region" description="Helical" evidence="1">
    <location>
        <begin position="24"/>
        <end position="46"/>
    </location>
</feature>
<protein>
    <submittedName>
        <fullName evidence="2">Uncharacterized protein</fullName>
    </submittedName>
</protein>
<proteinExistence type="predicted"/>
<evidence type="ECO:0000256" key="1">
    <source>
        <dbReference type="SAM" id="Phobius"/>
    </source>
</evidence>
<reference evidence="2" key="1">
    <citation type="journal article" date="2020" name="Nature">
        <title>Giant virus diversity and host interactions through global metagenomics.</title>
        <authorList>
            <person name="Schulz F."/>
            <person name="Roux S."/>
            <person name="Paez-Espino D."/>
            <person name="Jungbluth S."/>
            <person name="Walsh D.A."/>
            <person name="Denef V.J."/>
            <person name="McMahon K.D."/>
            <person name="Konstantinidis K.T."/>
            <person name="Eloe-Fadrosh E.A."/>
            <person name="Kyrpides N.C."/>
            <person name="Woyke T."/>
        </authorList>
    </citation>
    <scope>NUCLEOTIDE SEQUENCE</scope>
    <source>
        <strain evidence="2">GVMAG-S-ERX555931-87</strain>
    </source>
</reference>
<dbReference type="AlphaFoldDB" id="A0A6C0F3W1"/>
<name>A0A6C0F3W1_9ZZZZ</name>
<dbReference type="EMBL" id="MN738741">
    <property type="protein sequence ID" value="QHT36387.1"/>
    <property type="molecule type" value="Genomic_DNA"/>
</dbReference>
<accession>A0A6C0F3W1</accession>
<evidence type="ECO:0000313" key="2">
    <source>
        <dbReference type="EMBL" id="QHT36387.1"/>
    </source>
</evidence>
<keyword evidence="1" id="KW-0472">Membrane</keyword>
<keyword evidence="1" id="KW-1133">Transmembrane helix</keyword>
<sequence>MVLVEKFTEMVFLDEEEDIGTGTLAANIAIIIAIRILLIYIVFLLWPKVMPKIFKGAEANPKFIQLLGFSVIIALI</sequence>
<keyword evidence="1" id="KW-0812">Transmembrane</keyword>